<dbReference type="AlphaFoldDB" id="A0A7X2PAE0"/>
<evidence type="ECO:0000256" key="1">
    <source>
        <dbReference type="ARBA" id="ARBA00004651"/>
    </source>
</evidence>
<evidence type="ECO:0000313" key="10">
    <source>
        <dbReference type="Proteomes" id="UP000460549"/>
    </source>
</evidence>
<evidence type="ECO:0000256" key="4">
    <source>
        <dbReference type="ARBA" id="ARBA00022475"/>
    </source>
</evidence>
<name>A0A7X2PAE0_9SPIO</name>
<dbReference type="EMBL" id="VUNN01000001">
    <property type="protein sequence ID" value="MSU05259.1"/>
    <property type="molecule type" value="Genomic_DNA"/>
</dbReference>
<comment type="subcellular location">
    <subcellularLocation>
        <location evidence="1">Cell membrane</location>
        <topology evidence="1">Multi-pass membrane protein</topology>
    </subcellularLocation>
</comment>
<evidence type="ECO:0000256" key="5">
    <source>
        <dbReference type="ARBA" id="ARBA00022692"/>
    </source>
</evidence>
<keyword evidence="7 8" id="KW-0472">Membrane</keyword>
<feature type="transmembrane region" description="Helical" evidence="8">
    <location>
        <begin position="99"/>
        <end position="130"/>
    </location>
</feature>
<evidence type="ECO:0000313" key="9">
    <source>
        <dbReference type="EMBL" id="MSU05259.1"/>
    </source>
</evidence>
<reference evidence="9 10" key="1">
    <citation type="submission" date="2019-08" db="EMBL/GenBank/DDBJ databases">
        <title>In-depth cultivation of the pig gut microbiome towards novel bacterial diversity and tailored functional studies.</title>
        <authorList>
            <person name="Wylensek D."/>
            <person name="Hitch T.C.A."/>
            <person name="Clavel T."/>
        </authorList>
    </citation>
    <scope>NUCLEOTIDE SEQUENCE [LARGE SCALE GENOMIC DNA]</scope>
    <source>
        <strain evidence="9 10">NM-380-WT-3C1</strain>
    </source>
</reference>
<keyword evidence="3" id="KW-0813">Transport</keyword>
<feature type="transmembrane region" description="Helical" evidence="8">
    <location>
        <begin position="189"/>
        <end position="208"/>
    </location>
</feature>
<dbReference type="FunFam" id="1.10.3470.10:FF:000001">
    <property type="entry name" value="Vitamin B12 ABC transporter permease BtuC"/>
    <property type="match status" value="1"/>
</dbReference>
<feature type="transmembrane region" description="Helical" evidence="8">
    <location>
        <begin position="142"/>
        <end position="164"/>
    </location>
</feature>
<feature type="transmembrane region" description="Helical" evidence="8">
    <location>
        <begin position="6"/>
        <end position="28"/>
    </location>
</feature>
<evidence type="ECO:0000256" key="2">
    <source>
        <dbReference type="ARBA" id="ARBA00007935"/>
    </source>
</evidence>
<dbReference type="SUPFAM" id="SSF81345">
    <property type="entry name" value="ABC transporter involved in vitamin B12 uptake, BtuC"/>
    <property type="match status" value="1"/>
</dbReference>
<accession>A0A7X2PAE0</accession>
<dbReference type="GO" id="GO:0005886">
    <property type="term" value="C:plasma membrane"/>
    <property type="evidence" value="ECO:0007669"/>
    <property type="project" value="UniProtKB-SubCell"/>
</dbReference>
<proteinExistence type="inferred from homology"/>
<dbReference type="InterPro" id="IPR000522">
    <property type="entry name" value="ABC_transptr_permease_BtuC"/>
</dbReference>
<gene>
    <name evidence="9" type="ORF">FYJ80_00460</name>
</gene>
<evidence type="ECO:0000256" key="7">
    <source>
        <dbReference type="ARBA" id="ARBA00023136"/>
    </source>
</evidence>
<dbReference type="GO" id="GO:0033214">
    <property type="term" value="P:siderophore-iron import into cell"/>
    <property type="evidence" value="ECO:0007669"/>
    <property type="project" value="TreeGrafter"/>
</dbReference>
<keyword evidence="5 8" id="KW-0812">Transmembrane</keyword>
<dbReference type="PANTHER" id="PTHR30472:SF70">
    <property type="entry name" value="MOLYBDATE IMPORT SYSTEM PERMEASE PROTEIN MOLB"/>
    <property type="match status" value="1"/>
</dbReference>
<comment type="similarity">
    <text evidence="2">Belongs to the binding-protein-dependent transport system permease family. FecCD subfamily.</text>
</comment>
<dbReference type="CDD" id="cd06550">
    <property type="entry name" value="TM_ABC_iron-siderophores_like"/>
    <property type="match status" value="1"/>
</dbReference>
<dbReference type="GO" id="GO:0022857">
    <property type="term" value="F:transmembrane transporter activity"/>
    <property type="evidence" value="ECO:0007669"/>
    <property type="project" value="InterPro"/>
</dbReference>
<dbReference type="Gene3D" id="1.10.3470.10">
    <property type="entry name" value="ABC transporter involved in vitamin B12 uptake, BtuC"/>
    <property type="match status" value="1"/>
</dbReference>
<dbReference type="PANTHER" id="PTHR30472">
    <property type="entry name" value="FERRIC ENTEROBACTIN TRANSPORT SYSTEM PERMEASE PROTEIN"/>
    <property type="match status" value="1"/>
</dbReference>
<feature type="transmembrane region" description="Helical" evidence="8">
    <location>
        <begin position="229"/>
        <end position="259"/>
    </location>
</feature>
<protein>
    <submittedName>
        <fullName evidence="9">Iron ABC transporter permease</fullName>
    </submittedName>
</protein>
<dbReference type="Proteomes" id="UP000460549">
    <property type="component" value="Unassembled WGS sequence"/>
</dbReference>
<comment type="caution">
    <text evidence="9">The sequence shown here is derived from an EMBL/GenBank/DDBJ whole genome shotgun (WGS) entry which is preliminary data.</text>
</comment>
<sequence length="326" mass="34977">MKKYNIAIFALIFIFALIISFAIGRYSISPISLLKALFGFTITAQEKTIIFNLRLPRIIIATFLGAGISLSGLVYQGIFQNPMVSPDLLGSTSGAGFGAALAILLGLSYLEITLVSFLFGILAVSFVLLISSRVRGNPTLTLVLSGMMVSSVFSALISFIKLIADPEEALPQITYFLMGSLSSVRKEDILPVVILIVIAIVPIVILRWSLNIMTQGEEEAKALGVNTKAVRLASIISATIVTATATSLCGMISYVGLVIPHLVRMITGCDYRKTVPASILLGSSFLLLVDTISRSIATVELPIGILTSLIGAPFFLYLIVREAKKL</sequence>
<dbReference type="Pfam" id="PF01032">
    <property type="entry name" value="FecCD"/>
    <property type="match status" value="1"/>
</dbReference>
<feature type="transmembrane region" description="Helical" evidence="8">
    <location>
        <begin position="58"/>
        <end position="79"/>
    </location>
</feature>
<evidence type="ECO:0000256" key="8">
    <source>
        <dbReference type="SAM" id="Phobius"/>
    </source>
</evidence>
<dbReference type="RefSeq" id="WP_154424160.1">
    <property type="nucleotide sequence ID" value="NZ_VUNN01000001.1"/>
</dbReference>
<keyword evidence="4" id="KW-1003">Cell membrane</keyword>
<feature type="transmembrane region" description="Helical" evidence="8">
    <location>
        <begin position="301"/>
        <end position="320"/>
    </location>
</feature>
<organism evidence="9 10">
    <name type="scientific">Bullifex porci</name>
    <dbReference type="NCBI Taxonomy" id="2606638"/>
    <lineage>
        <taxon>Bacteria</taxon>
        <taxon>Pseudomonadati</taxon>
        <taxon>Spirochaetota</taxon>
        <taxon>Spirochaetia</taxon>
        <taxon>Spirochaetales</taxon>
        <taxon>Spirochaetaceae</taxon>
        <taxon>Bullifex</taxon>
    </lineage>
</organism>
<keyword evidence="6 8" id="KW-1133">Transmembrane helix</keyword>
<dbReference type="InterPro" id="IPR037294">
    <property type="entry name" value="ABC_BtuC-like"/>
</dbReference>
<evidence type="ECO:0000256" key="3">
    <source>
        <dbReference type="ARBA" id="ARBA00022448"/>
    </source>
</evidence>
<evidence type="ECO:0000256" key="6">
    <source>
        <dbReference type="ARBA" id="ARBA00022989"/>
    </source>
</evidence>
<keyword evidence="10" id="KW-1185">Reference proteome</keyword>